<organism evidence="4">
    <name type="scientific">Pseudomonas aeruginosa</name>
    <dbReference type="NCBI Taxonomy" id="287"/>
    <lineage>
        <taxon>Bacteria</taxon>
        <taxon>Pseudomonadati</taxon>
        <taxon>Pseudomonadota</taxon>
        <taxon>Gammaproteobacteria</taxon>
        <taxon>Pseudomonadales</taxon>
        <taxon>Pseudomonadaceae</taxon>
        <taxon>Pseudomonas</taxon>
    </lineage>
</organism>
<dbReference type="AlphaFoldDB" id="A0A5E5R920"/>
<keyword evidence="1" id="KW-0998">Cell outer membrane</keyword>
<gene>
    <name evidence="4" type="primary">fecA_2</name>
    <name evidence="4" type="ORF">TUEID40_05417</name>
</gene>
<keyword evidence="1" id="KW-0812">Transmembrane</keyword>
<evidence type="ECO:0000313" key="4">
    <source>
        <dbReference type="EMBL" id="VVH84218.1"/>
    </source>
</evidence>
<sequence length="129" mass="13783">MSSVSSLSRLAVAIALGVSMQAAQAEEEAKELGTVTVVGDWLGEADQAVVQNHPGARSVVRRREMLESGAQNVRDVLRKVPGVQVQDNNGTGGSDISLNVGVRGLTSRLSPRSTACRRRWRPTASRSCR</sequence>
<feature type="chain" id="PRO_5023110265" evidence="2">
    <location>
        <begin position="26"/>
        <end position="129"/>
    </location>
</feature>
<dbReference type="Pfam" id="PF07715">
    <property type="entry name" value="Plug"/>
    <property type="match status" value="1"/>
</dbReference>
<dbReference type="EMBL" id="LR700248">
    <property type="protein sequence ID" value="VVH84218.1"/>
    <property type="molecule type" value="Genomic_DNA"/>
</dbReference>
<keyword evidence="1" id="KW-0472">Membrane</keyword>
<comment type="similarity">
    <text evidence="1">Belongs to the TonB-dependent receptor family.</text>
</comment>
<keyword evidence="1" id="KW-1134">Transmembrane beta strand</keyword>
<dbReference type="GO" id="GO:0033214">
    <property type="term" value="P:siderophore-iron import into cell"/>
    <property type="evidence" value="ECO:0007669"/>
    <property type="project" value="TreeGrafter"/>
</dbReference>
<dbReference type="SUPFAM" id="SSF56935">
    <property type="entry name" value="Porins"/>
    <property type="match status" value="1"/>
</dbReference>
<dbReference type="InterPro" id="IPR012910">
    <property type="entry name" value="Plug_dom"/>
</dbReference>
<name>A0A5E5R920_PSEAI</name>
<dbReference type="GO" id="GO:0009279">
    <property type="term" value="C:cell outer membrane"/>
    <property type="evidence" value="ECO:0007669"/>
    <property type="project" value="UniProtKB-SubCell"/>
</dbReference>
<proteinExistence type="inferred from homology"/>
<dbReference type="PANTHER" id="PTHR30442:SF0">
    <property type="entry name" value="FE(3+) DICITRATE TRANSPORT PROTEIN FECA"/>
    <property type="match status" value="1"/>
</dbReference>
<comment type="subcellular location">
    <subcellularLocation>
        <location evidence="1">Cell outer membrane</location>
        <topology evidence="1">Multi-pass membrane protein</topology>
    </subcellularLocation>
</comment>
<evidence type="ECO:0000259" key="3">
    <source>
        <dbReference type="Pfam" id="PF07715"/>
    </source>
</evidence>
<feature type="domain" description="TonB-dependent receptor plug" evidence="3">
    <location>
        <begin position="51"/>
        <end position="107"/>
    </location>
</feature>
<feature type="signal peptide" evidence="2">
    <location>
        <begin position="1"/>
        <end position="25"/>
    </location>
</feature>
<dbReference type="PROSITE" id="PS52016">
    <property type="entry name" value="TONB_DEPENDENT_REC_3"/>
    <property type="match status" value="1"/>
</dbReference>
<accession>A0A5E5R920</accession>
<keyword evidence="1" id="KW-0813">Transport</keyword>
<dbReference type="InterPro" id="IPR037066">
    <property type="entry name" value="Plug_dom_sf"/>
</dbReference>
<dbReference type="InterPro" id="IPR039426">
    <property type="entry name" value="TonB-dep_rcpt-like"/>
</dbReference>
<reference evidence="4" key="1">
    <citation type="submission" date="2019-09" db="EMBL/GenBank/DDBJ databases">
        <authorList>
            <person name="Gross C."/>
            <person name="Bohn E."/>
        </authorList>
    </citation>
    <scope>NUCLEOTIDE SEQUENCE</scope>
    <source>
        <strain evidence="4">ID40</strain>
    </source>
</reference>
<dbReference type="Gene3D" id="2.170.130.10">
    <property type="entry name" value="TonB-dependent receptor, plug domain"/>
    <property type="match status" value="1"/>
</dbReference>
<keyword evidence="2" id="KW-0732">Signal</keyword>
<evidence type="ECO:0000256" key="2">
    <source>
        <dbReference type="SAM" id="SignalP"/>
    </source>
</evidence>
<evidence type="ECO:0000256" key="1">
    <source>
        <dbReference type="PROSITE-ProRule" id="PRU01360"/>
    </source>
</evidence>
<protein>
    <submittedName>
        <fullName evidence="4">Fe(3+) dicitrate transport protein FecA</fullName>
    </submittedName>
</protein>
<dbReference type="PANTHER" id="PTHR30442">
    <property type="entry name" value="IRON III DICITRATE TRANSPORT PROTEIN FECA"/>
    <property type="match status" value="1"/>
</dbReference>